<gene>
    <name evidence="1" type="ORF">QAD02_000670</name>
</gene>
<evidence type="ECO:0000313" key="2">
    <source>
        <dbReference type="Proteomes" id="UP001239111"/>
    </source>
</evidence>
<sequence length="138" mass="15813">MMCIVGTSHRNGLPLVPEVGLGYRSEFDKIEYDSVASIAEEIEIRSKDEGAMVSDHTGRNEKAAGKTKSNDPRPNFTPATKNEKLLEIFHSLQDMDGLLQETRQAYKRAREIRSESLKKSTSILRRCCREIYQRMNEY</sequence>
<dbReference type="EMBL" id="CM056743">
    <property type="protein sequence ID" value="KAJ8669411.1"/>
    <property type="molecule type" value="Genomic_DNA"/>
</dbReference>
<reference evidence="1" key="1">
    <citation type="submission" date="2023-04" db="EMBL/GenBank/DDBJ databases">
        <title>A chromosome-level genome assembly of the parasitoid wasp Eretmocerus hayati.</title>
        <authorList>
            <person name="Zhong Y."/>
            <person name="Liu S."/>
            <person name="Liu Y."/>
        </authorList>
    </citation>
    <scope>NUCLEOTIDE SEQUENCE</scope>
    <source>
        <strain evidence="1">ZJU_SS_LIU_2023</strain>
    </source>
</reference>
<proteinExistence type="predicted"/>
<comment type="caution">
    <text evidence="1">The sequence shown here is derived from an EMBL/GenBank/DDBJ whole genome shotgun (WGS) entry which is preliminary data.</text>
</comment>
<keyword evidence="2" id="KW-1185">Reference proteome</keyword>
<name>A0ACC2NE93_9HYME</name>
<dbReference type="Proteomes" id="UP001239111">
    <property type="component" value="Chromosome 3"/>
</dbReference>
<organism evidence="1 2">
    <name type="scientific">Eretmocerus hayati</name>
    <dbReference type="NCBI Taxonomy" id="131215"/>
    <lineage>
        <taxon>Eukaryota</taxon>
        <taxon>Metazoa</taxon>
        <taxon>Ecdysozoa</taxon>
        <taxon>Arthropoda</taxon>
        <taxon>Hexapoda</taxon>
        <taxon>Insecta</taxon>
        <taxon>Pterygota</taxon>
        <taxon>Neoptera</taxon>
        <taxon>Endopterygota</taxon>
        <taxon>Hymenoptera</taxon>
        <taxon>Apocrita</taxon>
        <taxon>Proctotrupomorpha</taxon>
        <taxon>Chalcidoidea</taxon>
        <taxon>Aphelinidae</taxon>
        <taxon>Aphelininae</taxon>
        <taxon>Eretmocerus</taxon>
    </lineage>
</organism>
<evidence type="ECO:0000313" key="1">
    <source>
        <dbReference type="EMBL" id="KAJ8669411.1"/>
    </source>
</evidence>
<accession>A0ACC2NE93</accession>
<protein>
    <submittedName>
        <fullName evidence="1">Uncharacterized protein</fullName>
    </submittedName>
</protein>